<organism evidence="3 4">
    <name type="scientific">Oceanobacillus oncorhynchi</name>
    <dbReference type="NCBI Taxonomy" id="545501"/>
    <lineage>
        <taxon>Bacteria</taxon>
        <taxon>Bacillati</taxon>
        <taxon>Bacillota</taxon>
        <taxon>Bacilli</taxon>
        <taxon>Bacillales</taxon>
        <taxon>Bacillaceae</taxon>
        <taxon>Oceanobacillus</taxon>
    </lineage>
</organism>
<evidence type="ECO:0000313" key="3">
    <source>
        <dbReference type="EMBL" id="CEI84243.1"/>
    </source>
</evidence>
<dbReference type="EMBL" id="CDGG01000001">
    <property type="protein sequence ID" value="CEI84243.1"/>
    <property type="molecule type" value="Genomic_DNA"/>
</dbReference>
<keyword evidence="4" id="KW-1185">Reference proteome</keyword>
<feature type="domain" description="Peptidase M16 N-terminal" evidence="1">
    <location>
        <begin position="63"/>
        <end position="175"/>
    </location>
</feature>
<keyword evidence="3" id="KW-0645">Protease</keyword>
<evidence type="ECO:0000259" key="2">
    <source>
        <dbReference type="Pfam" id="PF05193"/>
    </source>
</evidence>
<dbReference type="GO" id="GO:0006508">
    <property type="term" value="P:proteolysis"/>
    <property type="evidence" value="ECO:0007669"/>
    <property type="project" value="UniProtKB-KW"/>
</dbReference>
<dbReference type="OrthoDB" id="9811314at2"/>
<accession>A0A0A1MMD8</accession>
<sequence length="431" mass="50031">MNKRYFETVDETLYEKKLDNGLQVCLLPKPELTKTYGVFMTNYGSIDQSFVPIGQTEAITVPDGIAHFLEHKLFEKEDRDVFTDFTKQAASPNAFTSFTETAYLFSATSNIEKNVLTLIDFVQDPYFSEQSVEKEKGIIAQEINMYDDQPDWRLFMGTNKALFHNHPVNIDIAGTVDSIYTITKDDLYTCYHTFYHPENMILFVTGNFDPEQMMQLILENQEKKSFDKLEEIQREFPEEPDYVKEKNLQINMPVSIPKCAVGIKEPNQQLQGEDYLKRDLLTDMVLDYFFSTGGEFYQKLYEEDIIDNSFFFESNLQTSFGYVSIGSNTNQPDVFSARVQEMLLSTREMEISEAAFERMKKKKMGQLLRAMNSLEFIANQFATLSFKDVNLLDIVPFIQKLTVQDINDFLNTWIEEDRLATCTIQKQTVEK</sequence>
<dbReference type="SUPFAM" id="SSF63411">
    <property type="entry name" value="LuxS/MPP-like metallohydrolase"/>
    <property type="match status" value="2"/>
</dbReference>
<dbReference type="AlphaFoldDB" id="A0A0A1MMD8"/>
<dbReference type="InterPro" id="IPR011249">
    <property type="entry name" value="Metalloenz_LuxS/M16"/>
</dbReference>
<proteinExistence type="predicted"/>
<gene>
    <name evidence="3" type="primary">albF</name>
    <name evidence="3" type="ORF">BN997_04187</name>
</gene>
<dbReference type="PANTHER" id="PTHR11851:SF134">
    <property type="entry name" value="ZINC-DEPENDENT PROTEASE"/>
    <property type="match status" value="1"/>
</dbReference>
<feature type="domain" description="Peptidase M16 C-terminal" evidence="2">
    <location>
        <begin position="181"/>
        <end position="362"/>
    </location>
</feature>
<dbReference type="InterPro" id="IPR050361">
    <property type="entry name" value="MPP/UQCRC_Complex"/>
</dbReference>
<dbReference type="Pfam" id="PF00675">
    <property type="entry name" value="Peptidase_M16"/>
    <property type="match status" value="1"/>
</dbReference>
<dbReference type="GO" id="GO:0008233">
    <property type="term" value="F:peptidase activity"/>
    <property type="evidence" value="ECO:0007669"/>
    <property type="project" value="UniProtKB-KW"/>
</dbReference>
<dbReference type="MEROPS" id="M16.A20"/>
<dbReference type="Pfam" id="PF05193">
    <property type="entry name" value="Peptidase_M16_C"/>
    <property type="match status" value="1"/>
</dbReference>
<dbReference type="PANTHER" id="PTHR11851">
    <property type="entry name" value="METALLOPROTEASE"/>
    <property type="match status" value="1"/>
</dbReference>
<dbReference type="Proteomes" id="UP000040453">
    <property type="component" value="Unassembled WGS sequence"/>
</dbReference>
<evidence type="ECO:0000313" key="4">
    <source>
        <dbReference type="Proteomes" id="UP000040453"/>
    </source>
</evidence>
<dbReference type="InterPro" id="IPR011765">
    <property type="entry name" value="Pept_M16_N"/>
</dbReference>
<dbReference type="STRING" id="545501.BN997_04187"/>
<dbReference type="GO" id="GO:0046872">
    <property type="term" value="F:metal ion binding"/>
    <property type="evidence" value="ECO:0007669"/>
    <property type="project" value="InterPro"/>
</dbReference>
<name>A0A0A1MMD8_9BACI</name>
<protein>
    <submittedName>
        <fullName evidence="3">Putative zinc protease AlbF</fullName>
    </submittedName>
</protein>
<dbReference type="NCBIfam" id="NF047421">
    <property type="entry name" value="YfmH_fam"/>
    <property type="match status" value="1"/>
</dbReference>
<reference evidence="3 4" key="1">
    <citation type="submission" date="2014-11" db="EMBL/GenBank/DDBJ databases">
        <authorList>
            <person name="Urmite Genomes Urmite Genomes"/>
        </authorList>
    </citation>
    <scope>NUCLEOTIDE SEQUENCE [LARGE SCALE GENOMIC DNA]</scope>
    <source>
        <strain evidence="3 4">Oc5</strain>
    </source>
</reference>
<keyword evidence="3" id="KW-0378">Hydrolase</keyword>
<dbReference type="InterPro" id="IPR007863">
    <property type="entry name" value="Peptidase_M16_C"/>
</dbReference>
<evidence type="ECO:0000259" key="1">
    <source>
        <dbReference type="Pfam" id="PF00675"/>
    </source>
</evidence>
<dbReference type="Gene3D" id="3.30.830.10">
    <property type="entry name" value="Metalloenzyme, LuxS/M16 peptidase-like"/>
    <property type="match status" value="2"/>
</dbReference>
<dbReference type="RefSeq" id="WP_042534933.1">
    <property type="nucleotide sequence ID" value="NZ_CAXOIH010000001.1"/>
</dbReference>